<dbReference type="Proteomes" id="UP000694427">
    <property type="component" value="Unplaced"/>
</dbReference>
<feature type="compositionally biased region" description="Basic and acidic residues" evidence="10">
    <location>
        <begin position="245"/>
        <end position="259"/>
    </location>
</feature>
<dbReference type="GO" id="GO:0004115">
    <property type="term" value="F:3',5'-cyclic-AMP phosphodiesterase activity"/>
    <property type="evidence" value="ECO:0007669"/>
    <property type="project" value="UniProtKB-ARBA"/>
</dbReference>
<dbReference type="PROSITE" id="PS51845">
    <property type="entry name" value="PDEASE_I_2"/>
    <property type="match status" value="1"/>
</dbReference>
<keyword evidence="4 9" id="KW-0378">Hydrolase</keyword>
<evidence type="ECO:0000256" key="10">
    <source>
        <dbReference type="SAM" id="MobiDB-lite"/>
    </source>
</evidence>
<dbReference type="InterPro" id="IPR023088">
    <property type="entry name" value="PDEase"/>
</dbReference>
<comment type="cofactor">
    <cofactor evidence="9">
        <name>a divalent metal cation</name>
        <dbReference type="ChEBI" id="CHEBI:60240"/>
    </cofactor>
    <text evidence="9">Binds 2 divalent metal cations per subunit. Site 1 may preferentially bind zinc ions, while site 2 has a preference for magnesium and/or manganese ions.</text>
</comment>
<dbReference type="Gene3D" id="3.30.450.20">
    <property type="entry name" value="PAS domain"/>
    <property type="match status" value="1"/>
</dbReference>
<dbReference type="Ensembl" id="ENSCCRT00010115919.1">
    <property type="protein sequence ID" value="ENSCCRP00010104328.1"/>
    <property type="gene ID" value="ENSCCRG00010045992.1"/>
</dbReference>
<dbReference type="PROSITE" id="PS00126">
    <property type="entry name" value="PDEASE_I_1"/>
    <property type="match status" value="1"/>
</dbReference>
<dbReference type="InterPro" id="IPR036971">
    <property type="entry name" value="PDEase_catalytic_dom_sf"/>
</dbReference>
<dbReference type="EC" id="3.1.4.-" evidence="9"/>
<dbReference type="Gene3D" id="3.40.50.2300">
    <property type="match status" value="1"/>
</dbReference>
<feature type="binding site" evidence="8">
    <location>
        <position position="480"/>
    </location>
    <ligand>
        <name>Zn(2+)</name>
        <dbReference type="ChEBI" id="CHEBI:29105"/>
        <label>1</label>
    </ligand>
</feature>
<dbReference type="GO" id="GO:0046872">
    <property type="term" value="F:metal ion binding"/>
    <property type="evidence" value="ECO:0007669"/>
    <property type="project" value="UniProtKB-KW"/>
</dbReference>
<dbReference type="GO" id="GO:0007165">
    <property type="term" value="P:signal transduction"/>
    <property type="evidence" value="ECO:0007669"/>
    <property type="project" value="InterPro"/>
</dbReference>
<feature type="binding site" evidence="7">
    <location>
        <begin position="476"/>
        <end position="480"/>
    </location>
    <ligand>
        <name>AMP</name>
        <dbReference type="ChEBI" id="CHEBI:456215"/>
    </ligand>
</feature>
<feature type="binding site" evidence="7">
    <location>
        <position position="517"/>
    </location>
    <ligand>
        <name>AMP</name>
        <dbReference type="ChEBI" id="CHEBI:456215"/>
    </ligand>
</feature>
<feature type="active site" description="Proton donor" evidence="6">
    <location>
        <position position="476"/>
    </location>
</feature>
<dbReference type="SUPFAM" id="SSF52172">
    <property type="entry name" value="CheY-like"/>
    <property type="match status" value="1"/>
</dbReference>
<dbReference type="SMART" id="SM00471">
    <property type="entry name" value="HDc"/>
    <property type="match status" value="1"/>
</dbReference>
<keyword evidence="5" id="KW-0114">cAMP</keyword>
<evidence type="ECO:0000313" key="12">
    <source>
        <dbReference type="Ensembl" id="ENSCCRP00010104328.1"/>
    </source>
</evidence>
<evidence type="ECO:0000256" key="7">
    <source>
        <dbReference type="PIRSR" id="PIRSR623088-2"/>
    </source>
</evidence>
<dbReference type="CDD" id="cd00077">
    <property type="entry name" value="HDc"/>
    <property type="match status" value="1"/>
</dbReference>
<dbReference type="InterPro" id="IPR023174">
    <property type="entry name" value="PDEase_CS"/>
</dbReference>
<evidence type="ECO:0000256" key="1">
    <source>
        <dbReference type="ARBA" id="ARBA00004703"/>
    </source>
</evidence>
<dbReference type="InterPro" id="IPR057304">
    <property type="entry name" value="PDE8-like_REC_N"/>
</dbReference>
<dbReference type="Pfam" id="PF23198">
    <property type="entry name" value="PDE8A_N"/>
    <property type="match status" value="1"/>
</dbReference>
<dbReference type="PANTHER" id="PTHR11347">
    <property type="entry name" value="CYCLIC NUCLEOTIDE PHOSPHODIESTERASE"/>
    <property type="match status" value="1"/>
</dbReference>
<feature type="binding site" evidence="7">
    <location>
        <position position="697"/>
    </location>
    <ligand>
        <name>AMP</name>
        <dbReference type="ChEBI" id="CHEBI:456215"/>
    </ligand>
</feature>
<evidence type="ECO:0000256" key="2">
    <source>
        <dbReference type="ARBA" id="ARBA00006437"/>
    </source>
</evidence>
<evidence type="ECO:0000256" key="6">
    <source>
        <dbReference type="PIRSR" id="PIRSR623088-1"/>
    </source>
</evidence>
<dbReference type="FunFam" id="1.10.1300.10:FF:000002">
    <property type="entry name" value="Phosphodiesterase"/>
    <property type="match status" value="1"/>
</dbReference>
<dbReference type="Pfam" id="PF00233">
    <property type="entry name" value="PDEase_I"/>
    <property type="match status" value="1"/>
</dbReference>
<comment type="similarity">
    <text evidence="2">Belongs to the cyclic nucleotide phosphodiesterase family. PDE8 subfamily.</text>
</comment>
<dbReference type="SUPFAM" id="SSF109604">
    <property type="entry name" value="HD-domain/PDEase-like"/>
    <property type="match status" value="1"/>
</dbReference>
<dbReference type="Pfam" id="PF08629">
    <property type="entry name" value="PDE8"/>
    <property type="match status" value="1"/>
</dbReference>
<dbReference type="PRINTS" id="PR00387">
    <property type="entry name" value="PDIESTERASE1"/>
</dbReference>
<dbReference type="InterPro" id="IPR011006">
    <property type="entry name" value="CheY-like_superfamily"/>
</dbReference>
<evidence type="ECO:0000256" key="9">
    <source>
        <dbReference type="RuleBase" id="RU363067"/>
    </source>
</evidence>
<name>A0A8C1PEK1_CYPCA</name>
<keyword evidence="3 8" id="KW-0479">Metal-binding</keyword>
<feature type="compositionally biased region" description="Low complexity" evidence="10">
    <location>
        <begin position="283"/>
        <end position="293"/>
    </location>
</feature>
<keyword evidence="13" id="KW-1185">Reference proteome</keyword>
<feature type="binding site" evidence="8">
    <location>
        <position position="517"/>
    </location>
    <ligand>
        <name>Zn(2+)</name>
        <dbReference type="ChEBI" id="CHEBI:29105"/>
        <label>1</label>
    </ligand>
</feature>
<evidence type="ECO:0000256" key="5">
    <source>
        <dbReference type="ARBA" id="ARBA00023149"/>
    </source>
</evidence>
<feature type="domain" description="PDEase" evidence="11">
    <location>
        <begin position="400"/>
        <end position="739"/>
    </location>
</feature>
<organism evidence="12 13">
    <name type="scientific">Cyprinus carpio</name>
    <name type="common">Common carp</name>
    <dbReference type="NCBI Taxonomy" id="7962"/>
    <lineage>
        <taxon>Eukaryota</taxon>
        <taxon>Metazoa</taxon>
        <taxon>Chordata</taxon>
        <taxon>Craniata</taxon>
        <taxon>Vertebrata</taxon>
        <taxon>Euteleostomi</taxon>
        <taxon>Actinopterygii</taxon>
        <taxon>Neopterygii</taxon>
        <taxon>Teleostei</taxon>
        <taxon>Ostariophysi</taxon>
        <taxon>Cypriniformes</taxon>
        <taxon>Cyprinidae</taxon>
        <taxon>Cyprininae</taxon>
        <taxon>Cyprinus</taxon>
    </lineage>
</organism>
<feature type="region of interest" description="Disordered" evidence="10">
    <location>
        <begin position="241"/>
        <end position="303"/>
    </location>
</feature>
<reference evidence="12" key="2">
    <citation type="submission" date="2025-09" db="UniProtKB">
        <authorList>
            <consortium name="Ensembl"/>
        </authorList>
    </citation>
    <scope>IDENTIFICATION</scope>
</reference>
<feature type="compositionally biased region" description="Polar residues" evidence="10">
    <location>
        <begin position="260"/>
        <end position="269"/>
    </location>
</feature>
<sequence>MGCASSIHISDRVVYHSGKESEDSPQQNCPQPGQIKPSNACLVSSTFTEVQFGPMKLYEDQLQVLLVFAKDDAQSNSFCWACERAGFRCNVARTPEAALESFQEKNHDLIIMDHRHSRYFDAEALCRSIRAISCSHNTVIVAVVKRPDREEATVMPLISAGFNRRYVENSNMMSYAYLFMTLASLCFYLRILSHKCVCVCVFQEWQGVYYAKKKNGDSVQQNVKMTPVVGQGGKIRHCVSVNRPLNDHNKTEKPCERVQAESQTDIQQSSKHKDRRKGSLDVRSTTSRGSDGSSQRRHSSMARIHSMTIEAPITKVINIINAAQESSPMPVAEALDRVLEILRTTELYSPQLGTKEEDPHTNDLVGGLMTDGLRRLSGNEYILATKQLHHIPGHLTTPLSLNDIPPCIAQTMENEDSWDFDIFNLESATMKRPLTYLGLKIFSRFGVCEFLSCPEATLRSWLQIIEANYHSSNSYHNSTHAADVLHATAYFLCKERVKQSLDPIDEVAALIAATVHDVDHPGRTNSFLCNAGSELAILYNDTAVLESHHAALAFQITTRDDKCNIFKNMERNEYRTLRQAVIDMVLATEMTKHFEHVNKFVNSINKPLAALEENGGNGDEDSAQSILTAPENRILVKRMLIKCADISNPCRPLELCIEWAGRISEEYFAQTDEEKQQGLPVVMPVFDRNTCSIPKSQISFIDYFITDMFDAWDAFADLPNLMQHLDNNFKYWKSLDEKKLHSLRPPPE</sequence>
<dbReference type="Gene3D" id="1.10.1300.10">
    <property type="entry name" value="3'5'-cyclic nucleotide phosphodiesterase, catalytic domain"/>
    <property type="match status" value="1"/>
</dbReference>
<evidence type="ECO:0000256" key="3">
    <source>
        <dbReference type="ARBA" id="ARBA00022723"/>
    </source>
</evidence>
<proteinExistence type="inferred from homology"/>
<evidence type="ECO:0000259" key="11">
    <source>
        <dbReference type="PROSITE" id="PS51845"/>
    </source>
</evidence>
<evidence type="ECO:0000256" key="8">
    <source>
        <dbReference type="PIRSR" id="PIRSR623088-3"/>
    </source>
</evidence>
<feature type="binding site" evidence="7">
    <location>
        <position position="645"/>
    </location>
    <ligand>
        <name>AMP</name>
        <dbReference type="ChEBI" id="CHEBI:456215"/>
    </ligand>
</feature>
<dbReference type="InterPro" id="IPR003607">
    <property type="entry name" value="HD/PDEase_dom"/>
</dbReference>
<comment type="pathway">
    <text evidence="1">Purine metabolism; 3',5'-cyclic AMP degradation; AMP from 3',5'-cyclic AMP: step 1/1.</text>
</comment>
<dbReference type="AlphaFoldDB" id="A0A8C1PEK1"/>
<reference evidence="12" key="1">
    <citation type="submission" date="2025-08" db="UniProtKB">
        <authorList>
            <consortium name="Ensembl"/>
        </authorList>
    </citation>
    <scope>IDENTIFICATION</scope>
</reference>
<accession>A0A8C1PEK1</accession>
<evidence type="ECO:0000313" key="13">
    <source>
        <dbReference type="Proteomes" id="UP000694427"/>
    </source>
</evidence>
<feature type="binding site" evidence="8">
    <location>
        <position position="516"/>
    </location>
    <ligand>
        <name>Zn(2+)</name>
        <dbReference type="ChEBI" id="CHEBI:29105"/>
        <label>1</label>
    </ligand>
</feature>
<feature type="binding site" evidence="8">
    <location>
        <position position="645"/>
    </location>
    <ligand>
        <name>Zn(2+)</name>
        <dbReference type="ChEBI" id="CHEBI:29105"/>
        <label>1</label>
    </ligand>
</feature>
<dbReference type="InterPro" id="IPR002073">
    <property type="entry name" value="PDEase_catalytic_dom"/>
</dbReference>
<protein>
    <recommendedName>
        <fullName evidence="9">Phosphodiesterase</fullName>
        <ecNumber evidence="9">3.1.4.-</ecNumber>
    </recommendedName>
</protein>
<evidence type="ECO:0000256" key="4">
    <source>
        <dbReference type="ARBA" id="ARBA00022801"/>
    </source>
</evidence>
<feature type="binding site" evidence="8">
    <location>
        <position position="517"/>
    </location>
    <ligand>
        <name>Zn(2+)</name>
        <dbReference type="ChEBI" id="CHEBI:29105"/>
        <label>2</label>
    </ligand>
</feature>